<feature type="domain" description="Sm" evidence="1">
    <location>
        <begin position="19"/>
        <end position="86"/>
    </location>
</feature>
<reference evidence="3" key="1">
    <citation type="submission" date="2022-11" db="UniProtKB">
        <authorList>
            <consortium name="WormBaseParasite"/>
        </authorList>
    </citation>
    <scope>IDENTIFICATION</scope>
</reference>
<dbReference type="Pfam" id="PF01423">
    <property type="entry name" value="LSM"/>
    <property type="match status" value="1"/>
</dbReference>
<dbReference type="GO" id="GO:0006398">
    <property type="term" value="P:mRNA 3'-end processing by stem-loop binding and cleavage"/>
    <property type="evidence" value="ECO:0007669"/>
    <property type="project" value="TreeGrafter"/>
</dbReference>
<dbReference type="InterPro" id="IPR010920">
    <property type="entry name" value="LSM_dom_sf"/>
</dbReference>
<dbReference type="GO" id="GO:0071208">
    <property type="term" value="F:histone pre-mRNA DCP binding"/>
    <property type="evidence" value="ECO:0007669"/>
    <property type="project" value="TreeGrafter"/>
</dbReference>
<dbReference type="GO" id="GO:0016604">
    <property type="term" value="C:nuclear body"/>
    <property type="evidence" value="ECO:0007669"/>
    <property type="project" value="TreeGrafter"/>
</dbReference>
<evidence type="ECO:0000259" key="1">
    <source>
        <dbReference type="SMART" id="SM00651"/>
    </source>
</evidence>
<dbReference type="PANTHER" id="PTHR21196:SF1">
    <property type="entry name" value="U7 SNRNA-ASSOCIATED SM-LIKE PROTEIN LSM10"/>
    <property type="match status" value="1"/>
</dbReference>
<dbReference type="GO" id="GO:0071254">
    <property type="term" value="C:cytoplasmic U snRNP body"/>
    <property type="evidence" value="ECO:0007669"/>
    <property type="project" value="TreeGrafter"/>
</dbReference>
<dbReference type="SMART" id="SM00651">
    <property type="entry name" value="Sm"/>
    <property type="match status" value="1"/>
</dbReference>
<dbReference type="CDD" id="cd01733">
    <property type="entry name" value="LSm10"/>
    <property type="match status" value="1"/>
</dbReference>
<name>A0A914XDT2_9BILA</name>
<dbReference type="Proteomes" id="UP000887566">
    <property type="component" value="Unplaced"/>
</dbReference>
<evidence type="ECO:0000313" key="3">
    <source>
        <dbReference type="WBParaSite" id="PSAMB.scaffold75size85408.g1441.t1"/>
    </source>
</evidence>
<organism evidence="2 3">
    <name type="scientific">Plectus sambesii</name>
    <dbReference type="NCBI Taxonomy" id="2011161"/>
    <lineage>
        <taxon>Eukaryota</taxon>
        <taxon>Metazoa</taxon>
        <taxon>Ecdysozoa</taxon>
        <taxon>Nematoda</taxon>
        <taxon>Chromadorea</taxon>
        <taxon>Plectida</taxon>
        <taxon>Plectina</taxon>
        <taxon>Plectoidea</taxon>
        <taxon>Plectidae</taxon>
        <taxon>Plectus</taxon>
    </lineage>
</organism>
<dbReference type="SUPFAM" id="SSF50182">
    <property type="entry name" value="Sm-like ribonucleoproteins"/>
    <property type="match status" value="1"/>
</dbReference>
<evidence type="ECO:0000313" key="2">
    <source>
        <dbReference type="Proteomes" id="UP000887566"/>
    </source>
</evidence>
<proteinExistence type="predicted"/>
<accession>A0A914XDT2</accession>
<dbReference type="GO" id="GO:0071209">
    <property type="term" value="F:U7 snRNA binding"/>
    <property type="evidence" value="ECO:0007669"/>
    <property type="project" value="TreeGrafter"/>
</dbReference>
<dbReference type="InterPro" id="IPR052840">
    <property type="entry name" value="U7_snRNA_Sm-like"/>
</dbReference>
<dbReference type="AlphaFoldDB" id="A0A914XDT2"/>
<protein>
    <submittedName>
        <fullName evidence="3">Sm domain-containing protein</fullName>
    </submittedName>
</protein>
<sequence>MSAVSTVLERQRSSNSLVCLLQGVERKRVTVELRDETAIEGLITSVDCYMNIEMGDVTLYPRYSGAAPQKFDSFFISGKHIRYVHLPDHIDVMGVLQKQVKALTKLRSKRHEKQTLR</sequence>
<dbReference type="WBParaSite" id="PSAMB.scaffold75size85408.g1441.t1">
    <property type="protein sequence ID" value="PSAMB.scaffold75size85408.g1441.t1"/>
    <property type="gene ID" value="PSAMB.scaffold75size85408.g1441"/>
</dbReference>
<dbReference type="PANTHER" id="PTHR21196">
    <property type="entry name" value="U7 SNRNA-ASSOCIATED SM-LIKE PROTEIN LSM10"/>
    <property type="match status" value="1"/>
</dbReference>
<keyword evidence="2" id="KW-1185">Reference proteome</keyword>
<dbReference type="Gene3D" id="2.30.30.100">
    <property type="match status" value="1"/>
</dbReference>
<dbReference type="InterPro" id="IPR001163">
    <property type="entry name" value="Sm_dom_euk/arc"/>
</dbReference>